<evidence type="ECO:0000256" key="6">
    <source>
        <dbReference type="ARBA" id="ARBA00023145"/>
    </source>
</evidence>
<evidence type="ECO:0000256" key="8">
    <source>
        <dbReference type="PIRSR" id="PIRSR615500-1"/>
    </source>
</evidence>
<dbReference type="PROSITE" id="PS00137">
    <property type="entry name" value="SUBTILASE_HIS"/>
    <property type="match status" value="1"/>
</dbReference>
<dbReference type="Gene3D" id="3.40.50.200">
    <property type="entry name" value="Peptidase S8/S53 domain"/>
    <property type="match status" value="1"/>
</dbReference>
<evidence type="ECO:0000256" key="10">
    <source>
        <dbReference type="RuleBase" id="RU003355"/>
    </source>
</evidence>
<dbReference type="PROSITE" id="PS51892">
    <property type="entry name" value="SUBTILASE"/>
    <property type="match status" value="1"/>
</dbReference>
<dbReference type="PANTHER" id="PTHR42884:SF3">
    <property type="entry name" value="FURIN-LIKE PROTEASE 1, ISOFORMS 1_1-X_2"/>
    <property type="match status" value="1"/>
</dbReference>
<dbReference type="SUPFAM" id="SSF54897">
    <property type="entry name" value="Protease propeptides/inhibitors"/>
    <property type="match status" value="1"/>
</dbReference>
<evidence type="ECO:0000259" key="12">
    <source>
        <dbReference type="Pfam" id="PF16470"/>
    </source>
</evidence>
<evidence type="ECO:0000256" key="2">
    <source>
        <dbReference type="ARBA" id="ARBA00022685"/>
    </source>
</evidence>
<reference evidence="13 14" key="1">
    <citation type="submission" date="2018-11" db="EMBL/GenBank/DDBJ databases">
        <authorList>
            <consortium name="Pathogen Informatics"/>
        </authorList>
    </citation>
    <scope>NUCLEOTIDE SEQUENCE [LARGE SCALE GENOMIC DNA]</scope>
</reference>
<evidence type="ECO:0000259" key="11">
    <source>
        <dbReference type="Pfam" id="PF00082"/>
    </source>
</evidence>
<evidence type="ECO:0000256" key="1">
    <source>
        <dbReference type="ARBA" id="ARBA00022670"/>
    </source>
</evidence>
<sequence>MLRNHPSTVVVSDRDLDSRPSWNEECIRSSLFCVTSRLPLSATLFRVFVLLLLMCCCADSTKRFTNKWAVQVPGGEETARRVALEAGFLFEGHIIADYYSFVAPHVRKRSPRQAQRYLSSLQRSPEVEVLKRVKRDFLPRRSRHSAYKTDLPVSAAHHPYQCSSSGDNSYSSINDPEWPQMWYLNRGPGLDHNVKEAWDLGYTGKNVVVTILDDGLERTHPDIAPNYDPSASYDINDRDSDPLPRYEITNENRHGTRCAGEVAAVRNNTLCIVGIAHGAKIGGIRMLDGEVTDSVEAASLSLNRQHIDIYSASWGPEDDGKTVDGPGRLASVAIRDGANEGRGGKGSIFVWASGNGGRDSDSCNCDGYTNSIYTLSISSASENGRVPWYSEACSSTLATTYSSGEKDERMIVTTDLHHACIREHTGTSASAPLAAGICALTLEANPNLTWRDM</sequence>
<feature type="domain" description="Peptidase S8 pro-domain" evidence="12">
    <location>
        <begin position="67"/>
        <end position="131"/>
    </location>
</feature>
<evidence type="ECO:0008006" key="15">
    <source>
        <dbReference type="Google" id="ProtNLM"/>
    </source>
</evidence>
<evidence type="ECO:0000256" key="7">
    <source>
        <dbReference type="ARBA" id="ARBA00023180"/>
    </source>
</evidence>
<dbReference type="InterPro" id="IPR036852">
    <property type="entry name" value="Peptidase_S8/S53_dom_sf"/>
</dbReference>
<evidence type="ECO:0000256" key="5">
    <source>
        <dbReference type="ARBA" id="ARBA00022825"/>
    </source>
</evidence>
<keyword evidence="6" id="KW-0865">Zymogen</keyword>
<keyword evidence="5 9" id="KW-0720">Serine protease</keyword>
<dbReference type="InterPro" id="IPR023827">
    <property type="entry name" value="Peptidase_S8_Asp-AS"/>
</dbReference>
<dbReference type="PRINTS" id="PR00723">
    <property type="entry name" value="SUBTILISIN"/>
</dbReference>
<keyword evidence="3" id="KW-0732">Signal</keyword>
<feature type="non-terminal residue" evidence="13">
    <location>
        <position position="453"/>
    </location>
</feature>
<dbReference type="OrthoDB" id="300641at2759"/>
<comment type="similarity">
    <text evidence="9 10">Belongs to the peptidase S8 family.</text>
</comment>
<feature type="domain" description="Peptidase S8/S53" evidence="11">
    <location>
        <begin position="204"/>
        <end position="453"/>
    </location>
</feature>
<evidence type="ECO:0000313" key="13">
    <source>
        <dbReference type="EMBL" id="VDP17126.1"/>
    </source>
</evidence>
<dbReference type="GO" id="GO:0004252">
    <property type="term" value="F:serine-type endopeptidase activity"/>
    <property type="evidence" value="ECO:0007669"/>
    <property type="project" value="UniProtKB-UniRule"/>
</dbReference>
<dbReference type="CDD" id="cd04059">
    <property type="entry name" value="Peptidases_S8_Protein_convertases_Kexins_Furin-like"/>
    <property type="match status" value="1"/>
</dbReference>
<dbReference type="SUPFAM" id="SSF52743">
    <property type="entry name" value="Subtilisin-like"/>
    <property type="match status" value="1"/>
</dbReference>
<keyword evidence="4 9" id="KW-0378">Hydrolase</keyword>
<feature type="active site" description="Charge relay system" evidence="8 9">
    <location>
        <position position="213"/>
    </location>
</feature>
<evidence type="ECO:0000256" key="9">
    <source>
        <dbReference type="PROSITE-ProRule" id="PRU01240"/>
    </source>
</evidence>
<dbReference type="Gene3D" id="3.30.70.850">
    <property type="entry name" value="Peptidase S8, pro-domain"/>
    <property type="match status" value="1"/>
</dbReference>
<dbReference type="GO" id="GO:0000139">
    <property type="term" value="C:Golgi membrane"/>
    <property type="evidence" value="ECO:0007669"/>
    <property type="project" value="TreeGrafter"/>
</dbReference>
<dbReference type="InterPro" id="IPR015500">
    <property type="entry name" value="Peptidase_S8_subtilisin-rel"/>
</dbReference>
<keyword evidence="7" id="KW-0325">Glycoprotein</keyword>
<dbReference type="InterPro" id="IPR000209">
    <property type="entry name" value="Peptidase_S8/S53_dom"/>
</dbReference>
<dbReference type="FunFam" id="3.40.50.200:FF:000001">
    <property type="entry name" value="Furin 2, isoform B"/>
    <property type="match status" value="1"/>
</dbReference>
<keyword evidence="1 9" id="KW-0645">Protease</keyword>
<keyword evidence="2" id="KW-0165">Cleavage on pair of basic residues</keyword>
<dbReference type="GO" id="GO:0016486">
    <property type="term" value="P:peptide hormone processing"/>
    <property type="evidence" value="ECO:0007669"/>
    <property type="project" value="TreeGrafter"/>
</dbReference>
<dbReference type="InterPro" id="IPR032815">
    <property type="entry name" value="S8_pro-domain"/>
</dbReference>
<evidence type="ECO:0000313" key="14">
    <source>
        <dbReference type="Proteomes" id="UP000270296"/>
    </source>
</evidence>
<protein>
    <recommendedName>
        <fullName evidence="15">Peptidase S8/S53 domain-containing protein</fullName>
    </recommendedName>
</protein>
<dbReference type="PROSITE" id="PS00136">
    <property type="entry name" value="SUBTILASE_ASP"/>
    <property type="match status" value="1"/>
</dbReference>
<gene>
    <name evidence="13" type="ORF">SBAD_LOCUS8439</name>
</gene>
<accession>A0A3P8FCN4</accession>
<dbReference type="AlphaFoldDB" id="A0A3P8FCN4"/>
<dbReference type="Proteomes" id="UP000270296">
    <property type="component" value="Unassembled WGS sequence"/>
</dbReference>
<evidence type="ECO:0000256" key="4">
    <source>
        <dbReference type="ARBA" id="ARBA00022801"/>
    </source>
</evidence>
<dbReference type="PROSITE" id="PS00138">
    <property type="entry name" value="SUBTILASE_SER"/>
    <property type="match status" value="1"/>
</dbReference>
<dbReference type="InterPro" id="IPR034182">
    <property type="entry name" value="Kexin/furin"/>
</dbReference>
<keyword evidence="14" id="KW-1185">Reference proteome</keyword>
<dbReference type="InterPro" id="IPR038466">
    <property type="entry name" value="S8_pro-domain_sf"/>
</dbReference>
<evidence type="ECO:0000256" key="3">
    <source>
        <dbReference type="ARBA" id="ARBA00022729"/>
    </source>
</evidence>
<dbReference type="InterPro" id="IPR022398">
    <property type="entry name" value="Peptidase_S8_His-AS"/>
</dbReference>
<dbReference type="PANTHER" id="PTHR42884">
    <property type="entry name" value="PROPROTEIN CONVERTASE SUBTILISIN/KEXIN-RELATED"/>
    <property type="match status" value="1"/>
</dbReference>
<dbReference type="Pfam" id="PF16470">
    <property type="entry name" value="S8_pro-domain"/>
    <property type="match status" value="1"/>
</dbReference>
<feature type="active site" description="Charge relay system" evidence="8 9">
    <location>
        <position position="254"/>
    </location>
</feature>
<feature type="active site" description="Charge relay system" evidence="8 9">
    <location>
        <position position="428"/>
    </location>
</feature>
<organism evidence="13 14">
    <name type="scientific">Soboliphyme baturini</name>
    <dbReference type="NCBI Taxonomy" id="241478"/>
    <lineage>
        <taxon>Eukaryota</taxon>
        <taxon>Metazoa</taxon>
        <taxon>Ecdysozoa</taxon>
        <taxon>Nematoda</taxon>
        <taxon>Enoplea</taxon>
        <taxon>Dorylaimia</taxon>
        <taxon>Dioctophymatida</taxon>
        <taxon>Dioctophymatoidea</taxon>
        <taxon>Soboliphymatidae</taxon>
        <taxon>Soboliphyme</taxon>
    </lineage>
</organism>
<dbReference type="Pfam" id="PF00082">
    <property type="entry name" value="Peptidase_S8"/>
    <property type="match status" value="1"/>
</dbReference>
<dbReference type="InterPro" id="IPR023828">
    <property type="entry name" value="Peptidase_S8_Ser-AS"/>
</dbReference>
<name>A0A3P8FCN4_9BILA</name>
<proteinExistence type="inferred from homology"/>
<dbReference type="EMBL" id="UZAM01011591">
    <property type="protein sequence ID" value="VDP17126.1"/>
    <property type="molecule type" value="Genomic_DNA"/>
</dbReference>
<dbReference type="GO" id="GO:0005802">
    <property type="term" value="C:trans-Golgi network"/>
    <property type="evidence" value="ECO:0007669"/>
    <property type="project" value="TreeGrafter"/>
</dbReference>